<accession>J3PEZ5</accession>
<evidence type="ECO:0000256" key="2">
    <source>
        <dbReference type="ARBA" id="ARBA00022645"/>
    </source>
</evidence>
<reference evidence="8" key="4">
    <citation type="journal article" date="2015" name="G3 (Bethesda)">
        <title>Genome sequences of three phytopathogenic species of the Magnaporthaceae family of fungi.</title>
        <authorList>
            <person name="Okagaki L.H."/>
            <person name="Nunes C.C."/>
            <person name="Sailsbery J."/>
            <person name="Clay B."/>
            <person name="Brown D."/>
            <person name="John T."/>
            <person name="Oh Y."/>
            <person name="Young N."/>
            <person name="Fitzgerald M."/>
            <person name="Haas B.J."/>
            <person name="Zeng Q."/>
            <person name="Young S."/>
            <person name="Adiconis X."/>
            <person name="Fan L."/>
            <person name="Levin J.Z."/>
            <person name="Mitchell T.K."/>
            <person name="Okubara P.A."/>
            <person name="Farman M.L."/>
            <person name="Kohn L.M."/>
            <person name="Birren B."/>
            <person name="Ma L.-J."/>
            <person name="Dean R.A."/>
        </authorList>
    </citation>
    <scope>NUCLEOTIDE SEQUENCE</scope>
    <source>
        <strain evidence="8">R3-111a-1</strain>
    </source>
</reference>
<evidence type="ECO:0000256" key="5">
    <source>
        <dbReference type="ARBA" id="ARBA00023180"/>
    </source>
</evidence>
<comment type="similarity">
    <text evidence="1 6">Belongs to the peptidase S10 family.</text>
</comment>
<dbReference type="InterPro" id="IPR001563">
    <property type="entry name" value="Peptidase_S10"/>
</dbReference>
<reference evidence="7" key="3">
    <citation type="submission" date="2010-09" db="EMBL/GenBank/DDBJ databases">
        <title>Annotation of Gaeumannomyces graminis var. tritici R3-111a-1.</title>
        <authorList>
            <consortium name="The Broad Institute Genome Sequencing Platform"/>
            <person name="Ma L.-J."/>
            <person name="Dead R."/>
            <person name="Young S.K."/>
            <person name="Zeng Q."/>
            <person name="Gargeya S."/>
            <person name="Fitzgerald M."/>
            <person name="Haas B."/>
            <person name="Abouelleil A."/>
            <person name="Alvarado L."/>
            <person name="Arachchi H.M."/>
            <person name="Berlin A."/>
            <person name="Brown A."/>
            <person name="Chapman S.B."/>
            <person name="Chen Z."/>
            <person name="Dunbar C."/>
            <person name="Freedman E."/>
            <person name="Gearin G."/>
            <person name="Gellesch M."/>
            <person name="Goldberg J."/>
            <person name="Griggs A."/>
            <person name="Gujja S."/>
            <person name="Heiman D."/>
            <person name="Howarth C."/>
            <person name="Larson L."/>
            <person name="Lui A."/>
            <person name="MacDonald P.J.P."/>
            <person name="Mehta T."/>
            <person name="Montmayeur A."/>
            <person name="Murphy C."/>
            <person name="Neiman D."/>
            <person name="Pearson M."/>
            <person name="Priest M."/>
            <person name="Roberts A."/>
            <person name="Saif S."/>
            <person name="Shea T."/>
            <person name="Shenoy N."/>
            <person name="Sisk P."/>
            <person name="Stolte C."/>
            <person name="Sykes S."/>
            <person name="Yandava C."/>
            <person name="Wortman J."/>
            <person name="Nusbaum C."/>
            <person name="Birren B."/>
        </authorList>
    </citation>
    <scope>NUCLEOTIDE SEQUENCE</scope>
    <source>
        <strain evidence="7">R3-111a-1</strain>
    </source>
</reference>
<dbReference type="Gene3D" id="3.40.50.1820">
    <property type="entry name" value="alpha/beta hydrolase"/>
    <property type="match status" value="1"/>
</dbReference>
<proteinExistence type="inferred from homology"/>
<dbReference type="PANTHER" id="PTHR11802">
    <property type="entry name" value="SERINE PROTEASE FAMILY S10 SERINE CARBOXYPEPTIDASE"/>
    <property type="match status" value="1"/>
</dbReference>
<evidence type="ECO:0000256" key="3">
    <source>
        <dbReference type="ARBA" id="ARBA00022670"/>
    </source>
</evidence>
<reference evidence="8" key="5">
    <citation type="submission" date="2018-04" db="UniProtKB">
        <authorList>
            <consortium name="EnsemblFungi"/>
        </authorList>
    </citation>
    <scope>IDENTIFICATION</scope>
    <source>
        <strain evidence="8">R3-111a-1</strain>
    </source>
</reference>
<gene>
    <name evidence="8" type="primary">20352532</name>
    <name evidence="7" type="ORF">GGTG_12074</name>
</gene>
<dbReference type="SUPFAM" id="SSF53474">
    <property type="entry name" value="alpha/beta-Hydrolases"/>
    <property type="match status" value="1"/>
</dbReference>
<dbReference type="HOGENOM" id="CLU_008523_10_3_1"/>
<evidence type="ECO:0000256" key="6">
    <source>
        <dbReference type="RuleBase" id="RU361156"/>
    </source>
</evidence>
<protein>
    <recommendedName>
        <fullName evidence="6">Carboxypeptidase</fullName>
        <ecNumber evidence="6">3.4.16.-</ecNumber>
    </recommendedName>
</protein>
<dbReference type="Proteomes" id="UP000006039">
    <property type="component" value="Unassembled WGS sequence"/>
</dbReference>
<dbReference type="InterPro" id="IPR033124">
    <property type="entry name" value="Ser_caboxypep_his_AS"/>
</dbReference>
<dbReference type="Gene3D" id="1.10.287.410">
    <property type="match status" value="1"/>
</dbReference>
<dbReference type="RefSeq" id="XP_009228231.1">
    <property type="nucleotide sequence ID" value="XM_009229967.1"/>
</dbReference>
<dbReference type="VEuPathDB" id="FungiDB:GGTG_12074"/>
<dbReference type="PROSITE" id="PS00131">
    <property type="entry name" value="CARBOXYPEPT_SER_SER"/>
    <property type="match status" value="1"/>
</dbReference>
<dbReference type="InterPro" id="IPR018202">
    <property type="entry name" value="Ser_caboxypep_ser_AS"/>
</dbReference>
<dbReference type="PROSITE" id="PS00560">
    <property type="entry name" value="CARBOXYPEPT_SER_HIS"/>
    <property type="match status" value="1"/>
</dbReference>
<dbReference type="EC" id="3.4.16.-" evidence="6"/>
<dbReference type="EnsemblFungi" id="EJT71053">
    <property type="protein sequence ID" value="EJT71053"/>
    <property type="gene ID" value="GGTG_12074"/>
</dbReference>
<keyword evidence="5" id="KW-0325">Glycoprotein</keyword>
<dbReference type="InterPro" id="IPR029058">
    <property type="entry name" value="AB_hydrolase_fold"/>
</dbReference>
<dbReference type="Pfam" id="PF00450">
    <property type="entry name" value="Peptidase_S10"/>
    <property type="match status" value="1"/>
</dbReference>
<evidence type="ECO:0000256" key="1">
    <source>
        <dbReference type="ARBA" id="ARBA00009431"/>
    </source>
</evidence>
<name>J3PEZ5_GAET3</name>
<dbReference type="GeneID" id="20352532"/>
<dbReference type="eggNOG" id="KOG1282">
    <property type="taxonomic scope" value="Eukaryota"/>
</dbReference>
<organism evidence="7">
    <name type="scientific">Gaeumannomyces tritici (strain R3-111a-1)</name>
    <name type="common">Wheat and barley take-all root rot fungus</name>
    <name type="synonym">Gaeumannomyces graminis var. tritici</name>
    <dbReference type="NCBI Taxonomy" id="644352"/>
    <lineage>
        <taxon>Eukaryota</taxon>
        <taxon>Fungi</taxon>
        <taxon>Dikarya</taxon>
        <taxon>Ascomycota</taxon>
        <taxon>Pezizomycotina</taxon>
        <taxon>Sordariomycetes</taxon>
        <taxon>Sordariomycetidae</taxon>
        <taxon>Magnaporthales</taxon>
        <taxon>Magnaporthaceae</taxon>
        <taxon>Gaeumannomyces</taxon>
    </lineage>
</organism>
<reference evidence="7" key="2">
    <citation type="submission" date="2010-07" db="EMBL/GenBank/DDBJ databases">
        <authorList>
            <consortium name="The Broad Institute Genome Sequencing Platform"/>
            <consortium name="Broad Institute Genome Sequencing Center for Infectious Disease"/>
            <person name="Ma L.-J."/>
            <person name="Dead R."/>
            <person name="Young S."/>
            <person name="Zeng Q."/>
            <person name="Koehrsen M."/>
            <person name="Alvarado L."/>
            <person name="Berlin A."/>
            <person name="Chapman S.B."/>
            <person name="Chen Z."/>
            <person name="Freedman E."/>
            <person name="Gellesch M."/>
            <person name="Goldberg J."/>
            <person name="Griggs A."/>
            <person name="Gujja S."/>
            <person name="Heilman E.R."/>
            <person name="Heiman D."/>
            <person name="Hepburn T."/>
            <person name="Howarth C."/>
            <person name="Jen D."/>
            <person name="Larson L."/>
            <person name="Mehta T."/>
            <person name="Neiman D."/>
            <person name="Pearson M."/>
            <person name="Roberts A."/>
            <person name="Saif S."/>
            <person name="Shea T."/>
            <person name="Shenoy N."/>
            <person name="Sisk P."/>
            <person name="Stolte C."/>
            <person name="Sykes S."/>
            <person name="Walk T."/>
            <person name="White J."/>
            <person name="Yandava C."/>
            <person name="Haas B."/>
            <person name="Nusbaum C."/>
            <person name="Birren B."/>
        </authorList>
    </citation>
    <scope>NUCLEOTIDE SEQUENCE</scope>
    <source>
        <strain evidence="7">R3-111a-1</strain>
    </source>
</reference>
<keyword evidence="9" id="KW-1185">Reference proteome</keyword>
<dbReference type="PRINTS" id="PR00724">
    <property type="entry name" value="CRBOXYPTASEC"/>
</dbReference>
<dbReference type="PANTHER" id="PTHR11802:SF453">
    <property type="entry name" value="S1, PUTATIVE-RELATED"/>
    <property type="match status" value="1"/>
</dbReference>
<reference evidence="9" key="1">
    <citation type="submission" date="2010-07" db="EMBL/GenBank/DDBJ databases">
        <title>The genome sequence of Gaeumannomyces graminis var. tritici strain R3-111a-1.</title>
        <authorList>
            <consortium name="The Broad Institute Genome Sequencing Platform"/>
            <person name="Ma L.-J."/>
            <person name="Dead R."/>
            <person name="Young S."/>
            <person name="Zeng Q."/>
            <person name="Koehrsen M."/>
            <person name="Alvarado L."/>
            <person name="Berlin A."/>
            <person name="Chapman S.B."/>
            <person name="Chen Z."/>
            <person name="Freedman E."/>
            <person name="Gellesch M."/>
            <person name="Goldberg J."/>
            <person name="Griggs A."/>
            <person name="Gujja S."/>
            <person name="Heilman E.R."/>
            <person name="Heiman D."/>
            <person name="Hepburn T."/>
            <person name="Howarth C."/>
            <person name="Jen D."/>
            <person name="Larson L."/>
            <person name="Mehta T."/>
            <person name="Neiman D."/>
            <person name="Pearson M."/>
            <person name="Roberts A."/>
            <person name="Saif S."/>
            <person name="Shea T."/>
            <person name="Shenoy N."/>
            <person name="Sisk P."/>
            <person name="Stolte C."/>
            <person name="Sykes S."/>
            <person name="Walk T."/>
            <person name="White J."/>
            <person name="Yandava C."/>
            <person name="Haas B."/>
            <person name="Nusbaum C."/>
            <person name="Birren B."/>
        </authorList>
    </citation>
    <scope>NUCLEOTIDE SEQUENCE [LARGE SCALE GENOMIC DNA]</scope>
    <source>
        <strain evidence="9">R3-111a-1</strain>
    </source>
</reference>
<evidence type="ECO:0000313" key="7">
    <source>
        <dbReference type="EMBL" id="EJT71053.1"/>
    </source>
</evidence>
<dbReference type="OrthoDB" id="443318at2759"/>
<keyword evidence="4 6" id="KW-0378">Hydrolase</keyword>
<evidence type="ECO:0000313" key="9">
    <source>
        <dbReference type="Proteomes" id="UP000006039"/>
    </source>
</evidence>
<dbReference type="EMBL" id="GL385401">
    <property type="protein sequence ID" value="EJT71053.1"/>
    <property type="molecule type" value="Genomic_DNA"/>
</dbReference>
<dbReference type="STRING" id="644352.J3PEZ5"/>
<evidence type="ECO:0000256" key="4">
    <source>
        <dbReference type="ARBA" id="ARBA00022801"/>
    </source>
</evidence>
<keyword evidence="3 6" id="KW-0645">Protease</keyword>
<keyword evidence="2 6" id="KW-0121">Carboxypeptidase</keyword>
<evidence type="ECO:0000313" key="8">
    <source>
        <dbReference type="EnsemblFungi" id="EJT71053"/>
    </source>
</evidence>
<dbReference type="GO" id="GO:0006508">
    <property type="term" value="P:proteolysis"/>
    <property type="evidence" value="ECO:0007669"/>
    <property type="project" value="UniProtKB-KW"/>
</dbReference>
<dbReference type="GO" id="GO:0000324">
    <property type="term" value="C:fungal-type vacuole"/>
    <property type="evidence" value="ECO:0007669"/>
    <property type="project" value="TreeGrafter"/>
</dbReference>
<sequence length="330" mass="36465">MLYVDQPIGTGFSYGSDGATSTVVAAGYVWNMLQAFYAAFPAYTSRDFGLWTESYGGHYGPEFAAHIHEQNARIDAGCLEGEKTNLVALGINNGWIHPETQHRSYADFALRNNHRQLIGADEHQKYVAAVDRDCVPAMQKCQGTTGSNSDCLKAADICAKAAEAPIEDAGDFNSYDVRVSPKSRDGPRDTHVGYLSNPEVQRAIGARQRYDECPDKPYMAMYNSGDDSRSFLGRLSTVVQRGTNALIWAGDADWICNWMGNLEVADMVSHAKTDEFKNTTVSSYTVGGKQYGEFKTAGSLSWLRVFDAGHEVPFYQPEVSLQAFKQIMQR</sequence>
<dbReference type="AlphaFoldDB" id="J3PEZ5"/>
<dbReference type="MEROPS" id="S10.008"/>
<dbReference type="GO" id="GO:0004185">
    <property type="term" value="F:serine-type carboxypeptidase activity"/>
    <property type="evidence" value="ECO:0007669"/>
    <property type="project" value="UniProtKB-UniRule"/>
</dbReference>